<reference evidence="2" key="1">
    <citation type="submission" date="2025-08" db="UniProtKB">
        <authorList>
            <consortium name="Ensembl"/>
        </authorList>
    </citation>
    <scope>IDENTIFICATION</scope>
</reference>
<sequence length="113" mass="11087">RAPGPGGHCGCDTGRAPCSPVVALGRTPCSPVVALGRTPCSPVVALGRTPCSPVMALGRTPCSPVVALGGEPLPGPQWPTAFTGPCVHPTQSASVAPSPAPPLCVSDLPPPLP</sequence>
<reference evidence="2" key="2">
    <citation type="submission" date="2025-09" db="UniProtKB">
        <authorList>
            <consortium name="Ensembl"/>
        </authorList>
    </citation>
    <scope>IDENTIFICATION</scope>
</reference>
<evidence type="ECO:0000256" key="1">
    <source>
        <dbReference type="SAM" id="MobiDB-lite"/>
    </source>
</evidence>
<organism evidence="2 3">
    <name type="scientific">Marmota marmota marmota</name>
    <name type="common">Alpine marmot</name>
    <dbReference type="NCBI Taxonomy" id="9994"/>
    <lineage>
        <taxon>Eukaryota</taxon>
        <taxon>Metazoa</taxon>
        <taxon>Chordata</taxon>
        <taxon>Craniata</taxon>
        <taxon>Vertebrata</taxon>
        <taxon>Euteleostomi</taxon>
        <taxon>Mammalia</taxon>
        <taxon>Eutheria</taxon>
        <taxon>Euarchontoglires</taxon>
        <taxon>Glires</taxon>
        <taxon>Rodentia</taxon>
        <taxon>Sciuromorpha</taxon>
        <taxon>Sciuridae</taxon>
        <taxon>Xerinae</taxon>
        <taxon>Marmotini</taxon>
        <taxon>Marmota</taxon>
    </lineage>
</organism>
<dbReference type="AlphaFoldDB" id="A0A8C5YRZ9"/>
<feature type="region of interest" description="Disordered" evidence="1">
    <location>
        <begin position="90"/>
        <end position="113"/>
    </location>
</feature>
<accession>A0A8C5YRZ9</accession>
<evidence type="ECO:0000313" key="3">
    <source>
        <dbReference type="Proteomes" id="UP000694407"/>
    </source>
</evidence>
<proteinExistence type="predicted"/>
<protein>
    <submittedName>
        <fullName evidence="2">Uncharacterized protein</fullName>
    </submittedName>
</protein>
<keyword evidence="3" id="KW-1185">Reference proteome</keyword>
<dbReference type="Proteomes" id="UP000694407">
    <property type="component" value="Unplaced"/>
</dbReference>
<name>A0A8C5YRZ9_MARMA</name>
<dbReference type="Ensembl" id="ENSMMMT00000004836.1">
    <property type="protein sequence ID" value="ENSMMMP00000004263.1"/>
    <property type="gene ID" value="ENSMMMG00000003861.1"/>
</dbReference>
<feature type="compositionally biased region" description="Pro residues" evidence="1">
    <location>
        <begin position="98"/>
        <end position="113"/>
    </location>
</feature>
<evidence type="ECO:0000313" key="2">
    <source>
        <dbReference type="Ensembl" id="ENSMMMP00000004263.1"/>
    </source>
</evidence>